<protein>
    <submittedName>
        <fullName evidence="1">Uncharacterized protein</fullName>
    </submittedName>
</protein>
<evidence type="ECO:0000313" key="1">
    <source>
        <dbReference type="EMBL" id="GEW85437.1"/>
    </source>
</evidence>
<dbReference type="AlphaFoldDB" id="A0A699H0D7"/>
<name>A0A699H0D7_TANCI</name>
<reference evidence="1" key="1">
    <citation type="journal article" date="2019" name="Sci. Rep.">
        <title>Draft genome of Tanacetum cinerariifolium, the natural source of mosquito coil.</title>
        <authorList>
            <person name="Yamashiro T."/>
            <person name="Shiraishi A."/>
            <person name="Satake H."/>
            <person name="Nakayama K."/>
        </authorList>
    </citation>
    <scope>NUCLEOTIDE SEQUENCE</scope>
</reference>
<accession>A0A699H0D7</accession>
<sequence length="321" mass="36189">MTMHEVVHEMVVGECNEPNSEGSGSAWKAYMNARVAGLFLLVLLEYPNELIPSFNSILRASILLRNDLEEINLELQSGTHKVIEKLSQEKVSQEEALEKFKWKVERDHEIKILGEVNVELESGTKKLREKLSQEDDSKEEVVEEFNSTLDNVLEKLSQEKDSPNDFYGFMYDTDDVASISGKSYFFVGLDQSIQDVVVQNNVQQEVVGEVVLYPHVHEDVVEEVIEVANDQASALSDQEVADECLDDDQVKERRPIQRIKVIQEEMVKDKKPKKVQPGSDTTCHGVIVSTPLRAGGRRTLKLVRKSSNKADGSPLVKISAY</sequence>
<dbReference type="EMBL" id="BKCJ010077111">
    <property type="protein sequence ID" value="GEW85437.1"/>
    <property type="molecule type" value="Genomic_DNA"/>
</dbReference>
<gene>
    <name evidence="1" type="ORF">Tci_257413</name>
</gene>
<proteinExistence type="predicted"/>
<comment type="caution">
    <text evidence="1">The sequence shown here is derived from an EMBL/GenBank/DDBJ whole genome shotgun (WGS) entry which is preliminary data.</text>
</comment>
<organism evidence="1">
    <name type="scientific">Tanacetum cinerariifolium</name>
    <name type="common">Dalmatian daisy</name>
    <name type="synonym">Chrysanthemum cinerariifolium</name>
    <dbReference type="NCBI Taxonomy" id="118510"/>
    <lineage>
        <taxon>Eukaryota</taxon>
        <taxon>Viridiplantae</taxon>
        <taxon>Streptophyta</taxon>
        <taxon>Embryophyta</taxon>
        <taxon>Tracheophyta</taxon>
        <taxon>Spermatophyta</taxon>
        <taxon>Magnoliopsida</taxon>
        <taxon>eudicotyledons</taxon>
        <taxon>Gunneridae</taxon>
        <taxon>Pentapetalae</taxon>
        <taxon>asterids</taxon>
        <taxon>campanulids</taxon>
        <taxon>Asterales</taxon>
        <taxon>Asteraceae</taxon>
        <taxon>Asteroideae</taxon>
        <taxon>Anthemideae</taxon>
        <taxon>Anthemidinae</taxon>
        <taxon>Tanacetum</taxon>
    </lineage>
</organism>